<keyword evidence="9" id="KW-0446">Lipid-binding</keyword>
<proteinExistence type="predicted"/>
<feature type="region of interest" description="Disordered" evidence="12">
    <location>
        <begin position="1094"/>
        <end position="1219"/>
    </location>
</feature>
<dbReference type="eggNOG" id="KOG1012">
    <property type="taxonomic scope" value="Eukaryota"/>
</dbReference>
<dbReference type="InterPro" id="IPR031468">
    <property type="entry name" value="SMP_LBD"/>
</dbReference>
<organism evidence="16 17">
    <name type="scientific">Meyerozyma guilliermondii (strain ATCC 6260 / CBS 566 / DSM 6381 / JCM 1539 / NBRC 10279 / NRRL Y-324)</name>
    <name type="common">Yeast</name>
    <name type="synonym">Candida guilliermondii</name>
    <dbReference type="NCBI Taxonomy" id="294746"/>
    <lineage>
        <taxon>Eukaryota</taxon>
        <taxon>Fungi</taxon>
        <taxon>Dikarya</taxon>
        <taxon>Ascomycota</taxon>
        <taxon>Saccharomycotina</taxon>
        <taxon>Pichiomycetes</taxon>
        <taxon>Debaryomycetaceae</taxon>
        <taxon>Meyerozyma</taxon>
    </lineage>
</organism>
<evidence type="ECO:0000259" key="15">
    <source>
        <dbReference type="PROSITE" id="PS51847"/>
    </source>
</evidence>
<dbReference type="PROSITE" id="PS50004">
    <property type="entry name" value="C2"/>
    <property type="match status" value="4"/>
</dbReference>
<dbReference type="EMBL" id="CH408160">
    <property type="protein sequence ID" value="EDK40612.2"/>
    <property type="molecule type" value="Genomic_DNA"/>
</dbReference>
<keyword evidence="4 13" id="KW-0812">Transmembrane</keyword>
<evidence type="ECO:0000256" key="5">
    <source>
        <dbReference type="ARBA" id="ARBA00022737"/>
    </source>
</evidence>
<dbReference type="OrthoDB" id="1029639at2759"/>
<evidence type="ECO:0008006" key="18">
    <source>
        <dbReference type="Google" id="ProtNLM"/>
    </source>
</evidence>
<dbReference type="GO" id="GO:0005933">
    <property type="term" value="C:cellular bud"/>
    <property type="evidence" value="ECO:0007669"/>
    <property type="project" value="EnsemblFungi"/>
</dbReference>
<keyword evidence="6" id="KW-0256">Endoplasmic reticulum</keyword>
<comment type="subcellular location">
    <subcellularLocation>
        <location evidence="1">Endoplasmic reticulum membrane</location>
    </subcellularLocation>
</comment>
<evidence type="ECO:0000256" key="11">
    <source>
        <dbReference type="SAM" id="Coils"/>
    </source>
</evidence>
<evidence type="ECO:0000256" key="12">
    <source>
        <dbReference type="SAM" id="MobiDB-lite"/>
    </source>
</evidence>
<evidence type="ECO:0000256" key="10">
    <source>
        <dbReference type="ARBA" id="ARBA00023136"/>
    </source>
</evidence>
<keyword evidence="7 13" id="KW-1133">Transmembrane helix</keyword>
<dbReference type="PRINTS" id="PR00360">
    <property type="entry name" value="C2DOMAIN"/>
</dbReference>
<feature type="compositionally biased region" description="Acidic residues" evidence="12">
    <location>
        <begin position="1139"/>
        <end position="1151"/>
    </location>
</feature>
<dbReference type="InterPro" id="IPR035892">
    <property type="entry name" value="C2_domain_sf"/>
</dbReference>
<dbReference type="CDD" id="cd04044">
    <property type="entry name" value="C2A_Tricalbin-like"/>
    <property type="match status" value="1"/>
</dbReference>
<dbReference type="GO" id="GO:0060304">
    <property type="term" value="P:regulation of phosphatidylinositol dephosphorylation"/>
    <property type="evidence" value="ECO:0007669"/>
    <property type="project" value="EnsemblFungi"/>
</dbReference>
<dbReference type="CDD" id="cd04052">
    <property type="entry name" value="C2B_Tricalbin-like"/>
    <property type="match status" value="1"/>
</dbReference>
<dbReference type="InterPro" id="IPR056910">
    <property type="entry name" value="TCB1-3_C2"/>
</dbReference>
<evidence type="ECO:0000256" key="9">
    <source>
        <dbReference type="ARBA" id="ARBA00023121"/>
    </source>
</evidence>
<dbReference type="GO" id="GO:0005543">
    <property type="term" value="F:phospholipid binding"/>
    <property type="evidence" value="ECO:0007669"/>
    <property type="project" value="EnsemblFungi"/>
</dbReference>
<dbReference type="GO" id="GO:0055091">
    <property type="term" value="P:phospholipid homeostasis"/>
    <property type="evidence" value="ECO:0007669"/>
    <property type="project" value="EnsemblFungi"/>
</dbReference>
<keyword evidence="8" id="KW-0445">Lipid transport</keyword>
<feature type="transmembrane region" description="Helical" evidence="13">
    <location>
        <begin position="37"/>
        <end position="56"/>
    </location>
</feature>
<feature type="domain" description="C2" evidence="14">
    <location>
        <begin position="279"/>
        <end position="406"/>
    </location>
</feature>
<feature type="domain" description="SMP-LTD" evidence="15">
    <location>
        <begin position="81"/>
        <end position="288"/>
    </location>
</feature>
<dbReference type="VEuPathDB" id="FungiDB:PGUG_04710"/>
<sequence length="1342" mass="150360">MKRIEDYVVDHFYGDWYWNTSLAIGTCYFAWLFAKWGWGILSLGLVFIFTTSVYRIEFRRFNRDIRDDMTRINSSNRLENELETMEWLNSFLDKFWVIYMPALSEQVMYQANEVLKDQAPGFGIEALSLDEFTLGSKAPRVDSIKSYTLKGQDHIEMDWAFSFTPNDTDDMTKNEIKKKINPKVALGVTIGKAFIKKSLPILVEDMSFTGRMNIKFKLYETFPHLKMVSVQFLEAPVIDYALKPVGGDTLGIDIMSFIPGLASFVNGLIHSNLRPMLYAPNSLDIDVAEIMEQQSNDSLGVVAVTIKRCHNLKTGQSTKSNSINPYVELKLSANADVSEKTKIKKLNNDPIFAETKYILVNSLDGNTLSFNVYDFVKDKMDDTLIGNVDYSLGDLLQKEERLDITKSITEGGKTVGKIEFDLRYFASVPPATLEDGTKVVDTQAEVGILKLNLHGAKDLDISRSVVGLLNPYAEIYVNNELTKSCRRLRQTNEPSWNQSFESLITQQSETQVQVLIKDSADDDIVAKLDASLQDLIFETSRGQQWITCQPIREGGPHSRIKISAGWKPLGMTDSSVVDTHFNASIGGLRLHLRGASNLINLESVGKVDPYARVIVDGKLKARTVTIGETTDPVWDTVYFFPVTTQHQHLLIQVMDAETEGKDRNLGSVAVNVNEILKKNEAGYFLGYDGAEEILEQPVLFDGQNKGSLQYSLSFIPTLPLYTLSQKEDKAGYQRHLDKLKKDEEEKQKRQENLFKKHPDEYEWVDVAEDNLPEPPKIDMPLDKSIKYRTGNIVVHILDGKFSASELYVHTLFDDQAYPSGITSKIEGKKLTTPSTSEGFIRDLPNSKLILRLAKKAEVDDEKDIFAEKIWDTIEILKSAYHKPIHLRINDKNQLTVRLEFFPSAVKLAPLDTILDVGYLKLDILAAENLQALDSNGKSDPFVAIKLDGIRIFKTDKKRKTLDPSWNEGVEFPMISRSRQVLLLEVYDWDLTHDDRLLGRANMDLSTIEPLTSTQFSVHLDTQGIVHLRATFKPEYIRPKLSSSSALPIDLGSVAAAPVKIVGGAAGLAGNAVGTGLGLASDGVTKGGMFFKNLGKKKSSENERGGESGQEKQQKEQQEKNEQNNERDLNAEENGKDHDEDSDEAESDENEDEHSKDENGKPKKKYASEMQDEAPSFDEEKPPSVKAVPNVHAEVLPPPQKPDVGGHGRHDSSNTDMSSVMDTSMQSSFLGESSAGRFTIISAHGFKQSSLEVKVVMKTPEKEKTLYKSRSAKGDKQGNFKWSETLPFRAYADGTLIFVLREHHRIGRSVEIGRGEVRPGVLEEEHQLAINGGILNVKVTTSD</sequence>
<feature type="coiled-coil region" evidence="11">
    <location>
        <begin position="729"/>
        <end position="756"/>
    </location>
</feature>
<dbReference type="GO" id="GO:0005789">
    <property type="term" value="C:endoplasmic reticulum membrane"/>
    <property type="evidence" value="ECO:0007669"/>
    <property type="project" value="UniProtKB-SubCell"/>
</dbReference>
<dbReference type="GO" id="GO:0035621">
    <property type="term" value="P:ER to Golgi ceramide transport"/>
    <property type="evidence" value="ECO:0007669"/>
    <property type="project" value="EnsemblFungi"/>
</dbReference>
<feature type="compositionally biased region" description="Basic and acidic residues" evidence="12">
    <location>
        <begin position="1203"/>
        <end position="1212"/>
    </location>
</feature>
<feature type="domain" description="C2" evidence="14">
    <location>
        <begin position="429"/>
        <end position="546"/>
    </location>
</feature>
<evidence type="ECO:0000256" key="7">
    <source>
        <dbReference type="ARBA" id="ARBA00022989"/>
    </source>
</evidence>
<dbReference type="GeneID" id="5124584"/>
<dbReference type="PANTHER" id="PTHR46980:SF1">
    <property type="entry name" value="TRICALBIN-3"/>
    <property type="match status" value="1"/>
</dbReference>
<evidence type="ECO:0000313" key="16">
    <source>
        <dbReference type="EMBL" id="EDK40612.2"/>
    </source>
</evidence>
<dbReference type="OMA" id="DHFYGDW"/>
<evidence type="ECO:0000259" key="14">
    <source>
        <dbReference type="PROSITE" id="PS50004"/>
    </source>
</evidence>
<dbReference type="SMART" id="SM00239">
    <property type="entry name" value="C2"/>
    <property type="match status" value="5"/>
</dbReference>
<dbReference type="InterPro" id="IPR000008">
    <property type="entry name" value="C2_dom"/>
</dbReference>
<dbReference type="Pfam" id="PF25669">
    <property type="entry name" value="SMP_MUG190-like"/>
    <property type="match status" value="1"/>
</dbReference>
<feature type="domain" description="C2" evidence="14">
    <location>
        <begin position="568"/>
        <end position="685"/>
    </location>
</feature>
<dbReference type="Pfam" id="PF24920">
    <property type="entry name" value="C2_TCB1"/>
    <property type="match status" value="1"/>
</dbReference>
<dbReference type="InterPro" id="IPR037756">
    <property type="entry name" value="C2D_Tricalbin"/>
</dbReference>
<dbReference type="HOGENOM" id="CLU_001661_1_1_1"/>
<dbReference type="KEGG" id="pgu:PGUG_04710"/>
<keyword evidence="17" id="KW-1185">Reference proteome</keyword>
<keyword evidence="3" id="KW-0597">Phosphoprotein</keyword>
<evidence type="ECO:0000256" key="3">
    <source>
        <dbReference type="ARBA" id="ARBA00022553"/>
    </source>
</evidence>
<dbReference type="InterPro" id="IPR017147">
    <property type="entry name" value="Tricalbin"/>
</dbReference>
<dbReference type="InParanoid" id="A5DN59"/>
<evidence type="ECO:0000256" key="6">
    <source>
        <dbReference type="ARBA" id="ARBA00022824"/>
    </source>
</evidence>
<dbReference type="RefSeq" id="XP_001482755.2">
    <property type="nucleotide sequence ID" value="XM_001482705.1"/>
</dbReference>
<dbReference type="PROSITE" id="PS51847">
    <property type="entry name" value="SMP"/>
    <property type="match status" value="1"/>
</dbReference>
<evidence type="ECO:0000256" key="8">
    <source>
        <dbReference type="ARBA" id="ARBA00023055"/>
    </source>
</evidence>
<evidence type="ECO:0000256" key="13">
    <source>
        <dbReference type="SAM" id="Phobius"/>
    </source>
</evidence>
<gene>
    <name evidence="16" type="ORF">PGUG_04710</name>
</gene>
<dbReference type="InterPro" id="IPR037762">
    <property type="entry name" value="C2C_Tricalbin"/>
</dbReference>
<dbReference type="SUPFAM" id="SSF49562">
    <property type="entry name" value="C2 domain (Calcium/lipid-binding domain, CaLB)"/>
    <property type="match status" value="4"/>
</dbReference>
<feature type="domain" description="C2" evidence="14">
    <location>
        <begin position="890"/>
        <end position="1017"/>
    </location>
</feature>
<dbReference type="GO" id="GO:0120010">
    <property type="term" value="P:intermembrane phospholipid transfer"/>
    <property type="evidence" value="ECO:0007669"/>
    <property type="project" value="EnsemblFungi"/>
</dbReference>
<dbReference type="GO" id="GO:0032541">
    <property type="term" value="C:cortical endoplasmic reticulum"/>
    <property type="evidence" value="ECO:0007669"/>
    <property type="project" value="EnsemblFungi"/>
</dbReference>
<dbReference type="GO" id="GO:0061817">
    <property type="term" value="P:endoplasmic reticulum-plasma membrane tethering"/>
    <property type="evidence" value="ECO:0007669"/>
    <property type="project" value="InterPro"/>
</dbReference>
<dbReference type="Pfam" id="PF00168">
    <property type="entry name" value="C2"/>
    <property type="match status" value="4"/>
</dbReference>
<name>A5DN59_PICGU</name>
<accession>A5DN59</accession>
<dbReference type="CDD" id="cd04040">
    <property type="entry name" value="C2D_Tricalbin-like"/>
    <property type="match status" value="1"/>
</dbReference>
<protein>
    <recommendedName>
        <fullName evidence="18">Tricalbin</fullName>
    </recommendedName>
</protein>
<dbReference type="Proteomes" id="UP000001997">
    <property type="component" value="Unassembled WGS sequence"/>
</dbReference>
<evidence type="ECO:0000256" key="4">
    <source>
        <dbReference type="ARBA" id="ARBA00022692"/>
    </source>
</evidence>
<keyword evidence="11" id="KW-0175">Coiled coil</keyword>
<dbReference type="InterPro" id="IPR037761">
    <property type="entry name" value="C2A_Tricalbin"/>
</dbReference>
<keyword evidence="2" id="KW-0813">Transport</keyword>
<dbReference type="InterPro" id="IPR052455">
    <property type="entry name" value="Tricalbin_domain"/>
</dbReference>
<dbReference type="PIRSF" id="PIRSF037232">
    <property type="entry name" value="Tricalbin"/>
    <property type="match status" value="1"/>
</dbReference>
<keyword evidence="10 13" id="KW-0472">Membrane</keyword>
<dbReference type="PANTHER" id="PTHR46980">
    <property type="entry name" value="TRICALBIN-1-RELATED"/>
    <property type="match status" value="1"/>
</dbReference>
<dbReference type="Gene3D" id="2.60.40.150">
    <property type="entry name" value="C2 domain"/>
    <property type="match status" value="4"/>
</dbReference>
<evidence type="ECO:0000256" key="1">
    <source>
        <dbReference type="ARBA" id="ARBA00004586"/>
    </source>
</evidence>
<evidence type="ECO:0000256" key="2">
    <source>
        <dbReference type="ARBA" id="ARBA00022448"/>
    </source>
</evidence>
<dbReference type="CDD" id="cd04045">
    <property type="entry name" value="C2C_Tricalbin-like"/>
    <property type="match status" value="1"/>
</dbReference>
<dbReference type="InterPro" id="IPR037765">
    <property type="entry name" value="C2B_Tricalbin"/>
</dbReference>
<dbReference type="GO" id="GO:0090158">
    <property type="term" value="P:endoplasmic reticulum membrane organization"/>
    <property type="evidence" value="ECO:0007669"/>
    <property type="project" value="EnsemblFungi"/>
</dbReference>
<feature type="compositionally biased region" description="Basic and acidic residues" evidence="12">
    <location>
        <begin position="1097"/>
        <end position="1138"/>
    </location>
</feature>
<evidence type="ECO:0000313" key="17">
    <source>
        <dbReference type="Proteomes" id="UP000001997"/>
    </source>
</evidence>
<keyword evidence="5" id="KW-0677">Repeat</keyword>
<dbReference type="FunCoup" id="A5DN59">
    <property type="interactions" value="106"/>
</dbReference>
<dbReference type="CDD" id="cd21678">
    <property type="entry name" value="SMP_TCB"/>
    <property type="match status" value="1"/>
</dbReference>
<reference evidence="16 17" key="1">
    <citation type="journal article" date="2009" name="Nature">
        <title>Evolution of pathogenicity and sexual reproduction in eight Candida genomes.</title>
        <authorList>
            <person name="Butler G."/>
            <person name="Rasmussen M.D."/>
            <person name="Lin M.F."/>
            <person name="Santos M.A."/>
            <person name="Sakthikumar S."/>
            <person name="Munro C.A."/>
            <person name="Rheinbay E."/>
            <person name="Grabherr M."/>
            <person name="Forche A."/>
            <person name="Reedy J.L."/>
            <person name="Agrafioti I."/>
            <person name="Arnaud M.B."/>
            <person name="Bates S."/>
            <person name="Brown A.J."/>
            <person name="Brunke S."/>
            <person name="Costanzo M.C."/>
            <person name="Fitzpatrick D.A."/>
            <person name="de Groot P.W."/>
            <person name="Harris D."/>
            <person name="Hoyer L.L."/>
            <person name="Hube B."/>
            <person name="Klis F.M."/>
            <person name="Kodira C."/>
            <person name="Lennard N."/>
            <person name="Logue M.E."/>
            <person name="Martin R."/>
            <person name="Neiman A.M."/>
            <person name="Nikolaou E."/>
            <person name="Quail M.A."/>
            <person name="Quinn J."/>
            <person name="Santos M.C."/>
            <person name="Schmitzberger F.F."/>
            <person name="Sherlock G."/>
            <person name="Shah P."/>
            <person name="Silverstein K.A."/>
            <person name="Skrzypek M.S."/>
            <person name="Soll D."/>
            <person name="Staggs R."/>
            <person name="Stansfield I."/>
            <person name="Stumpf M.P."/>
            <person name="Sudbery P.E."/>
            <person name="Srikantha T."/>
            <person name="Zeng Q."/>
            <person name="Berman J."/>
            <person name="Berriman M."/>
            <person name="Heitman J."/>
            <person name="Gow N.A."/>
            <person name="Lorenz M.C."/>
            <person name="Birren B.W."/>
            <person name="Kellis M."/>
            <person name="Cuomo C.A."/>
        </authorList>
    </citation>
    <scope>NUCLEOTIDE SEQUENCE [LARGE SCALE GENOMIC DNA]</scope>
    <source>
        <strain evidence="17">ATCC 6260 / CBS 566 / DSM 6381 / JCM 1539 / NBRC 10279 / NRRL Y-324</strain>
    </source>
</reference>